<dbReference type="Pfam" id="PF23358">
    <property type="entry name" value="OST48_MD"/>
    <property type="match status" value="1"/>
</dbReference>
<dbReference type="AlphaFoldDB" id="A0A165FI98"/>
<feature type="transmembrane region" description="Helical" evidence="8">
    <location>
        <begin position="411"/>
        <end position="434"/>
    </location>
</feature>
<comment type="function">
    <text evidence="8">Subunit of the oligosaccharyl transferase (OST) complex that catalyzes the initial transfer of a defined glycan (Glc(3)Man(9)GlcNAc(2) in eukaryotes) from the lipid carrier dolichol-pyrophosphate to an asparagine residue within an Asn-X-Ser/Thr consensus motif in nascent polypeptide chains, the first step in protein N-glycosylation. N-glycosylation occurs cotranslationally and the complex associates with the Sec61 complex at the channel-forming translocon complex that mediates protein translocation across the endoplasmic reticulum (ER).</text>
</comment>
<comment type="subcellular location">
    <subcellularLocation>
        <location evidence="8">Endoplasmic reticulum membrane</location>
        <topology evidence="8">Single-pass type I membrane protein</topology>
    </subcellularLocation>
    <subcellularLocation>
        <location evidence="1">Membrane</location>
        <topology evidence="1">Single-pass type I membrane protein</topology>
    </subcellularLocation>
</comment>
<comment type="subunit">
    <text evidence="8">Component of the oligosaccharyltransferase (OST) complex.</text>
</comment>
<keyword evidence="11" id="KW-0808">Transferase</keyword>
<feature type="domain" description="OST48 N-terminal" evidence="9">
    <location>
        <begin position="28"/>
        <end position="277"/>
    </location>
</feature>
<evidence type="ECO:0000256" key="3">
    <source>
        <dbReference type="ARBA" id="ARBA00008743"/>
    </source>
</evidence>
<dbReference type="OrthoDB" id="29105at2759"/>
<dbReference type="PANTHER" id="PTHR10830">
    <property type="entry name" value="DOLICHYL-DIPHOSPHOOLIGOSACCHARIDE--PROTEIN GLYCOSYLTRANSFERASE 48 KDA SUBUNIT"/>
    <property type="match status" value="1"/>
</dbReference>
<dbReference type="EMBL" id="KV426083">
    <property type="protein sequence ID" value="KZV89041.1"/>
    <property type="molecule type" value="Genomic_DNA"/>
</dbReference>
<evidence type="ECO:0000259" key="10">
    <source>
        <dbReference type="Pfam" id="PF23358"/>
    </source>
</evidence>
<dbReference type="Proteomes" id="UP000077266">
    <property type="component" value="Unassembled WGS sequence"/>
</dbReference>
<dbReference type="InParanoid" id="A0A165FI98"/>
<dbReference type="STRING" id="1314781.A0A165FI98"/>
<comment type="pathway">
    <text evidence="2 8">Protein modification; protein glycosylation.</text>
</comment>
<dbReference type="Pfam" id="PF03345">
    <property type="entry name" value="OST48_N"/>
    <property type="match status" value="1"/>
</dbReference>
<reference evidence="11 12" key="1">
    <citation type="journal article" date="2016" name="Mol. Biol. Evol.">
        <title>Comparative Genomics of Early-Diverging Mushroom-Forming Fungi Provides Insights into the Origins of Lignocellulose Decay Capabilities.</title>
        <authorList>
            <person name="Nagy L.G."/>
            <person name="Riley R."/>
            <person name="Tritt A."/>
            <person name="Adam C."/>
            <person name="Daum C."/>
            <person name="Floudas D."/>
            <person name="Sun H."/>
            <person name="Yadav J.S."/>
            <person name="Pangilinan J."/>
            <person name="Larsson K.H."/>
            <person name="Matsuura K."/>
            <person name="Barry K."/>
            <person name="Labutti K."/>
            <person name="Kuo R."/>
            <person name="Ohm R.A."/>
            <person name="Bhattacharya S.S."/>
            <person name="Shirouzu T."/>
            <person name="Yoshinaga Y."/>
            <person name="Martin F.M."/>
            <person name="Grigoriev I.V."/>
            <person name="Hibbett D.S."/>
        </authorList>
    </citation>
    <scope>NUCLEOTIDE SEQUENCE [LARGE SCALE GENOMIC DNA]</scope>
    <source>
        <strain evidence="11 12">HHB12029</strain>
    </source>
</reference>
<evidence type="ECO:0000313" key="12">
    <source>
        <dbReference type="Proteomes" id="UP000077266"/>
    </source>
</evidence>
<comment type="similarity">
    <text evidence="3 8">Belongs to the DDOST 48 kDa subunit family.</text>
</comment>
<evidence type="ECO:0000256" key="2">
    <source>
        <dbReference type="ARBA" id="ARBA00004922"/>
    </source>
</evidence>
<keyword evidence="7 8" id="KW-0472">Membrane</keyword>
<feature type="signal peptide" evidence="8">
    <location>
        <begin position="1"/>
        <end position="20"/>
    </location>
</feature>
<evidence type="ECO:0000256" key="1">
    <source>
        <dbReference type="ARBA" id="ARBA00004479"/>
    </source>
</evidence>
<evidence type="ECO:0000259" key="9">
    <source>
        <dbReference type="Pfam" id="PF03345"/>
    </source>
</evidence>
<dbReference type="UniPathway" id="UPA00378"/>
<dbReference type="GO" id="GO:0016740">
    <property type="term" value="F:transferase activity"/>
    <property type="evidence" value="ECO:0007669"/>
    <property type="project" value="UniProtKB-KW"/>
</dbReference>
<sequence>MVSVITLAAAVFCALSTAFARSSTGNSVLVVLEPKVSQDDYSTFFDGLKANGYELTFRAPKDVTPAAIENDIPSFAHVVLFAPTTKAFSNDLSPQSLVQLLNARTNLLIAVSPTHTPLHTLALEFGLTTAPPETPLLSHFPPPDRPHTVLSIPPPPKSKIVPAGTGAVLYSGTVFALSGNPMQIPILRAPPEAFAADAEGESDAGAETIVDAADRGGEGLWAGSSLGTVVGFQARNGARVTWVGGVSLFSDEFAQGDVSTGVKAANTQVAQDVAKWTFQESLVYRVDNVTHHLVGETRPREHYTINDKVEYELKVSKFDGKTGKWAPDGGIADMQLEFTMLDPHLRIALPAVPAQPGTYRASFRAPDRHGVFKFVVDWKRGTGESYISTSTTVPVVPPRHDGYPRFLSAAWPYYIGAISTSAGFVLFCALWLGGDVRERAAKKKTE</sequence>
<gene>
    <name evidence="11" type="ORF">EXIGLDRAFT_722029</name>
</gene>
<organism evidence="11 12">
    <name type="scientific">Exidia glandulosa HHB12029</name>
    <dbReference type="NCBI Taxonomy" id="1314781"/>
    <lineage>
        <taxon>Eukaryota</taxon>
        <taxon>Fungi</taxon>
        <taxon>Dikarya</taxon>
        <taxon>Basidiomycota</taxon>
        <taxon>Agaricomycotina</taxon>
        <taxon>Agaricomycetes</taxon>
        <taxon>Auriculariales</taxon>
        <taxon>Exidiaceae</taxon>
        <taxon>Exidia</taxon>
    </lineage>
</organism>
<dbReference type="GO" id="GO:0008250">
    <property type="term" value="C:oligosaccharyltransferase complex"/>
    <property type="evidence" value="ECO:0007669"/>
    <property type="project" value="TreeGrafter"/>
</dbReference>
<dbReference type="PANTHER" id="PTHR10830:SF0">
    <property type="entry name" value="DOLICHYL-DIPHOSPHOOLIGOSACCHARIDE--PROTEIN GLYCOSYLTRANSFERASE 48 KDA SUBUNIT"/>
    <property type="match status" value="1"/>
</dbReference>
<protein>
    <recommendedName>
        <fullName evidence="8">Dolichyl-diphosphooligosaccharide--protein glycosyltransferase subunit WBP1</fullName>
        <shortName evidence="8">Oligosaccharyl transferase subunit WBP1</shortName>
    </recommendedName>
</protein>
<keyword evidence="5 8" id="KW-0256">Endoplasmic reticulum</keyword>
<keyword evidence="4 8" id="KW-0812">Transmembrane</keyword>
<dbReference type="InterPro" id="IPR005013">
    <property type="entry name" value="DDOST_48_kDa_subunit"/>
</dbReference>
<evidence type="ECO:0000256" key="6">
    <source>
        <dbReference type="ARBA" id="ARBA00022989"/>
    </source>
</evidence>
<dbReference type="GO" id="GO:0018279">
    <property type="term" value="P:protein N-linked glycosylation via asparagine"/>
    <property type="evidence" value="ECO:0007669"/>
    <property type="project" value="UniProtKB-UniRule"/>
</dbReference>
<evidence type="ECO:0000256" key="7">
    <source>
        <dbReference type="ARBA" id="ARBA00023136"/>
    </source>
</evidence>
<name>A0A165FI98_EXIGL</name>
<evidence type="ECO:0000256" key="4">
    <source>
        <dbReference type="ARBA" id="ARBA00022692"/>
    </source>
</evidence>
<evidence type="ECO:0000256" key="8">
    <source>
        <dbReference type="RuleBase" id="RU361142"/>
    </source>
</evidence>
<feature type="domain" description="OST48 middle" evidence="10">
    <location>
        <begin position="291"/>
        <end position="432"/>
    </location>
</feature>
<evidence type="ECO:0000313" key="11">
    <source>
        <dbReference type="EMBL" id="KZV89041.1"/>
    </source>
</evidence>
<evidence type="ECO:0000256" key="5">
    <source>
        <dbReference type="ARBA" id="ARBA00022824"/>
    </source>
</evidence>
<feature type="chain" id="PRO_5007748372" description="Dolichyl-diphosphooligosaccharide--protein glycosyltransferase subunit WBP1" evidence="8">
    <location>
        <begin position="21"/>
        <end position="446"/>
    </location>
</feature>
<dbReference type="InterPro" id="IPR055457">
    <property type="entry name" value="OST48_N"/>
</dbReference>
<keyword evidence="12" id="KW-1185">Reference proteome</keyword>
<keyword evidence="8" id="KW-0732">Signal</keyword>
<accession>A0A165FI98</accession>
<dbReference type="FunCoup" id="A0A165FI98">
    <property type="interactions" value="603"/>
</dbReference>
<proteinExistence type="inferred from homology"/>
<dbReference type="InterPro" id="IPR055459">
    <property type="entry name" value="OST48_MD"/>
</dbReference>
<keyword evidence="6 8" id="KW-1133">Transmembrane helix</keyword>